<dbReference type="EMBL" id="AVOT02097074">
    <property type="protein sequence ID" value="MBW0575816.1"/>
    <property type="molecule type" value="Genomic_DNA"/>
</dbReference>
<feature type="non-terminal residue" evidence="1">
    <location>
        <position position="1"/>
    </location>
</feature>
<evidence type="ECO:0000313" key="2">
    <source>
        <dbReference type="Proteomes" id="UP000765509"/>
    </source>
</evidence>
<dbReference type="AlphaFoldDB" id="A0A9Q3K906"/>
<organism evidence="1 2">
    <name type="scientific">Austropuccinia psidii MF-1</name>
    <dbReference type="NCBI Taxonomy" id="1389203"/>
    <lineage>
        <taxon>Eukaryota</taxon>
        <taxon>Fungi</taxon>
        <taxon>Dikarya</taxon>
        <taxon>Basidiomycota</taxon>
        <taxon>Pucciniomycotina</taxon>
        <taxon>Pucciniomycetes</taxon>
        <taxon>Pucciniales</taxon>
        <taxon>Sphaerophragmiaceae</taxon>
        <taxon>Austropuccinia</taxon>
    </lineage>
</organism>
<evidence type="ECO:0000313" key="1">
    <source>
        <dbReference type="EMBL" id="MBW0575816.1"/>
    </source>
</evidence>
<name>A0A9Q3K906_9BASI</name>
<proteinExistence type="predicted"/>
<dbReference type="Proteomes" id="UP000765509">
    <property type="component" value="Unassembled WGS sequence"/>
</dbReference>
<protein>
    <submittedName>
        <fullName evidence="1">Uncharacterized protein</fullName>
    </submittedName>
</protein>
<sequence length="112" mass="12137">FPQQASPCVGAQELTIPRQGVLSQPCKLPSWTPYGISVPYQSFGTLAISIITGQISLSSFLAFYGHFTPGANLAPSLSSGLSRPFSSFGHFQVFSSKQGKYSPKFCIWPFNL</sequence>
<accession>A0A9Q3K906</accession>
<reference evidence="1" key="1">
    <citation type="submission" date="2021-03" db="EMBL/GenBank/DDBJ databases">
        <title>Draft genome sequence of rust myrtle Austropuccinia psidii MF-1, a brazilian biotype.</title>
        <authorList>
            <person name="Quecine M.C."/>
            <person name="Pachon D.M.R."/>
            <person name="Bonatelli M.L."/>
            <person name="Correr F.H."/>
            <person name="Franceschini L.M."/>
            <person name="Leite T.F."/>
            <person name="Margarido G.R.A."/>
            <person name="Almeida C.A."/>
            <person name="Ferrarezi J.A."/>
            <person name="Labate C.A."/>
        </authorList>
    </citation>
    <scope>NUCLEOTIDE SEQUENCE</scope>
    <source>
        <strain evidence="1">MF-1</strain>
    </source>
</reference>
<keyword evidence="2" id="KW-1185">Reference proteome</keyword>
<comment type="caution">
    <text evidence="1">The sequence shown here is derived from an EMBL/GenBank/DDBJ whole genome shotgun (WGS) entry which is preliminary data.</text>
</comment>
<gene>
    <name evidence="1" type="ORF">O181_115531</name>
</gene>